<proteinExistence type="predicted"/>
<dbReference type="PANTHER" id="PTHR37489:SF1">
    <property type="entry name" value="DUF3500 DOMAIN-CONTAINING PROTEIN"/>
    <property type="match status" value="1"/>
</dbReference>
<evidence type="ECO:0000313" key="1">
    <source>
        <dbReference type="EMBL" id="KAL1900674.1"/>
    </source>
</evidence>
<protein>
    <recommendedName>
        <fullName evidence="3">DUF3500 domain-containing protein</fullName>
    </recommendedName>
</protein>
<accession>A0ABR3ZKJ6</accession>
<dbReference type="PANTHER" id="PTHR37489">
    <property type="entry name" value="DUF3500 DOMAIN-CONTAINING PROTEIN"/>
    <property type="match status" value="1"/>
</dbReference>
<evidence type="ECO:0008006" key="3">
    <source>
        <dbReference type="Google" id="ProtNLM"/>
    </source>
</evidence>
<comment type="caution">
    <text evidence="1">The sequence shown here is derived from an EMBL/GenBank/DDBJ whole genome shotgun (WGS) entry which is preliminary data.</text>
</comment>
<dbReference type="Pfam" id="PF12006">
    <property type="entry name" value="DUF3500"/>
    <property type="match status" value="1"/>
</dbReference>
<dbReference type="InterPro" id="IPR021889">
    <property type="entry name" value="DUF3500"/>
</dbReference>
<gene>
    <name evidence="1" type="ORF">Sste5346_002399</name>
</gene>
<name>A0ABR3ZKJ6_9PEZI</name>
<sequence>MASSTPPSPYRKWLCTDAPQYVHLKTATAVSHTEHLFSNVPLVTKINKWWDELWKASFKGITSNGNVIPNLYPKTDHGIPIVEIVQAANGVIAAATEEERKRLLLAVDAPERRAWSNPEIYVHRFGVRLDESSENVQQAVLHVLKTTLSERGYKKAVNATLINHFLGTLHNAPAVLNRWSYNFMIFGQPSQTDDWSFSLYGHHLCLNIAILRGSQIVLTPTFTGAEPNVIDSGPWTGTRILVEEERLGLAFMQQLGPERQKAAQLFTDIDGPNFATEFAAIFPTCPSGCRWNPADQRQICGAFQDNRIVPYEGACLAGINKPLQDLLLKLVEEFVLYLPDEARRERLQQVASHMSETYFCWIGGFGDEDAFYYRIQSPVIICEFDHHSGVFLTNDKPQKFHIHTVVRSPNGGDYGHALRSS</sequence>
<organism evidence="1 2">
    <name type="scientific">Sporothrix stenoceras</name>
    <dbReference type="NCBI Taxonomy" id="5173"/>
    <lineage>
        <taxon>Eukaryota</taxon>
        <taxon>Fungi</taxon>
        <taxon>Dikarya</taxon>
        <taxon>Ascomycota</taxon>
        <taxon>Pezizomycotina</taxon>
        <taxon>Sordariomycetes</taxon>
        <taxon>Sordariomycetidae</taxon>
        <taxon>Ophiostomatales</taxon>
        <taxon>Ophiostomataceae</taxon>
        <taxon>Sporothrix</taxon>
    </lineage>
</organism>
<dbReference type="EMBL" id="JAWCUI010000009">
    <property type="protein sequence ID" value="KAL1900674.1"/>
    <property type="molecule type" value="Genomic_DNA"/>
</dbReference>
<evidence type="ECO:0000313" key="2">
    <source>
        <dbReference type="Proteomes" id="UP001583186"/>
    </source>
</evidence>
<keyword evidence="2" id="KW-1185">Reference proteome</keyword>
<reference evidence="1 2" key="1">
    <citation type="journal article" date="2024" name="IMA Fungus">
        <title>IMA Genome - F19 : A genome assembly and annotation guide to empower mycologists, including annotated draft genome sequences of Ceratocystis pirilliformis, Diaporthe australafricana, Fusarium ophioides, Paecilomyces lecythidis, and Sporothrix stenoceras.</title>
        <authorList>
            <person name="Aylward J."/>
            <person name="Wilson A.M."/>
            <person name="Visagie C.M."/>
            <person name="Spraker J."/>
            <person name="Barnes I."/>
            <person name="Buitendag C."/>
            <person name="Ceriani C."/>
            <person name="Del Mar Angel L."/>
            <person name="du Plessis D."/>
            <person name="Fuchs T."/>
            <person name="Gasser K."/>
            <person name="Kramer D."/>
            <person name="Li W."/>
            <person name="Munsamy K."/>
            <person name="Piso A."/>
            <person name="Price J.L."/>
            <person name="Sonnekus B."/>
            <person name="Thomas C."/>
            <person name="van der Nest A."/>
            <person name="van Dijk A."/>
            <person name="van Heerden A."/>
            <person name="van Vuuren N."/>
            <person name="Yilmaz N."/>
            <person name="Duong T.A."/>
            <person name="van der Merwe N.A."/>
            <person name="Wingfield M.J."/>
            <person name="Wingfield B.D."/>
        </authorList>
    </citation>
    <scope>NUCLEOTIDE SEQUENCE [LARGE SCALE GENOMIC DNA]</scope>
    <source>
        <strain evidence="1 2">CMW 5346</strain>
    </source>
</reference>
<dbReference type="Proteomes" id="UP001583186">
    <property type="component" value="Unassembled WGS sequence"/>
</dbReference>